<accession>A0AA40B896</accession>
<dbReference type="EMBL" id="JAUKUA010000001">
    <property type="protein sequence ID" value="KAK0729461.1"/>
    <property type="molecule type" value="Genomic_DNA"/>
</dbReference>
<feature type="compositionally biased region" description="Low complexity" evidence="1">
    <location>
        <begin position="250"/>
        <end position="273"/>
    </location>
</feature>
<dbReference type="AlphaFoldDB" id="A0AA40B896"/>
<comment type="caution">
    <text evidence="2">The sequence shown here is derived from an EMBL/GenBank/DDBJ whole genome shotgun (WGS) entry which is preliminary data.</text>
</comment>
<dbReference type="Proteomes" id="UP001172102">
    <property type="component" value="Unassembled WGS sequence"/>
</dbReference>
<protein>
    <submittedName>
        <fullName evidence="2">Uncharacterized protein</fullName>
    </submittedName>
</protein>
<feature type="compositionally biased region" description="Basic residues" evidence="1">
    <location>
        <begin position="1"/>
        <end position="15"/>
    </location>
</feature>
<feature type="region of interest" description="Disordered" evidence="1">
    <location>
        <begin position="250"/>
        <end position="281"/>
    </location>
</feature>
<organism evidence="2 3">
    <name type="scientific">Lasiosphaeris hirsuta</name>
    <dbReference type="NCBI Taxonomy" id="260670"/>
    <lineage>
        <taxon>Eukaryota</taxon>
        <taxon>Fungi</taxon>
        <taxon>Dikarya</taxon>
        <taxon>Ascomycota</taxon>
        <taxon>Pezizomycotina</taxon>
        <taxon>Sordariomycetes</taxon>
        <taxon>Sordariomycetidae</taxon>
        <taxon>Sordariales</taxon>
        <taxon>Lasiosphaeriaceae</taxon>
        <taxon>Lasiosphaeris</taxon>
    </lineage>
</organism>
<sequence>MGHHRNSDRRYRRGSKSSEHDQTPTRHKSNRNKRDSAGAEYYQESLWCAKQGCDQIRHINQNQKVQRDFCLTHWWTCENRSCFEETYVGAEGRSKYCPDHKCQQRFCNGGKDGSGVFCSNHTCDLGPCQAEGANQSTEIIFCKEHRCLSPGCNGLAMRFEGFNANQQQMSPSQYCSDHACQEPGCVQPGTLYDKNQQSKCASHFWTSYSSQEYQFPLTTASNMSLNDLQMSRVPLPSQVSYTPSWNLSDPPWNSSDPPWNSSDPPWNSSDQSWGASDAGSNKNVGHTYEGKRFYCCNGKEGKGRWSLGWG</sequence>
<feature type="region of interest" description="Disordered" evidence="1">
    <location>
        <begin position="1"/>
        <end position="36"/>
    </location>
</feature>
<name>A0AA40B896_9PEZI</name>
<reference evidence="2" key="1">
    <citation type="submission" date="2023-06" db="EMBL/GenBank/DDBJ databases">
        <title>Genome-scale phylogeny and comparative genomics of the fungal order Sordariales.</title>
        <authorList>
            <consortium name="Lawrence Berkeley National Laboratory"/>
            <person name="Hensen N."/>
            <person name="Bonometti L."/>
            <person name="Westerberg I."/>
            <person name="Brannstrom I.O."/>
            <person name="Guillou S."/>
            <person name="Cros-Aarteil S."/>
            <person name="Calhoun S."/>
            <person name="Haridas S."/>
            <person name="Kuo A."/>
            <person name="Mondo S."/>
            <person name="Pangilinan J."/>
            <person name="Riley R."/>
            <person name="Labutti K."/>
            <person name="Andreopoulos B."/>
            <person name="Lipzen A."/>
            <person name="Chen C."/>
            <person name="Yanf M."/>
            <person name="Daum C."/>
            <person name="Ng V."/>
            <person name="Clum A."/>
            <person name="Steindorff A."/>
            <person name="Ohm R."/>
            <person name="Martin F."/>
            <person name="Silar P."/>
            <person name="Natvig D."/>
            <person name="Lalanne C."/>
            <person name="Gautier V."/>
            <person name="Ament-Velasquez S.L."/>
            <person name="Kruys A."/>
            <person name="Hutchinson M.I."/>
            <person name="Powell A.J."/>
            <person name="Barry K."/>
            <person name="Miller A.N."/>
            <person name="Grigoriev I.V."/>
            <person name="Debuchy R."/>
            <person name="Gladieux P."/>
            <person name="Thoren M.H."/>
            <person name="Johannesson H."/>
        </authorList>
    </citation>
    <scope>NUCLEOTIDE SEQUENCE</scope>
    <source>
        <strain evidence="2">SMH4607-1</strain>
    </source>
</reference>
<evidence type="ECO:0000313" key="2">
    <source>
        <dbReference type="EMBL" id="KAK0729461.1"/>
    </source>
</evidence>
<gene>
    <name evidence="2" type="ORF">B0H67DRAFT_558868</name>
</gene>
<evidence type="ECO:0000313" key="3">
    <source>
        <dbReference type="Proteomes" id="UP001172102"/>
    </source>
</evidence>
<evidence type="ECO:0000256" key="1">
    <source>
        <dbReference type="SAM" id="MobiDB-lite"/>
    </source>
</evidence>
<keyword evidence="3" id="KW-1185">Reference proteome</keyword>
<proteinExistence type="predicted"/>